<protein>
    <submittedName>
        <fullName evidence="1">Diguanylate cyclase/phosphodiesterase (GGDEF &amp; EAL domains) with PAS/PAC sensor(S)</fullName>
    </submittedName>
</protein>
<reference evidence="1" key="1">
    <citation type="submission" date="2020-02" db="EMBL/GenBank/DDBJ databases">
        <authorList>
            <person name="Meier V. D."/>
        </authorList>
    </citation>
    <scope>NUCLEOTIDE SEQUENCE</scope>
    <source>
        <strain evidence="1">AVDCRST_MAG22</strain>
    </source>
</reference>
<sequence>MRVIYCKVMVLVKGAALVLGLAVMLAGVFGAASTVLAADGKPFLLGEQNVARAVSTLVKRGEGPALSLRVGAEQPPLAVNSPGKVTNLNVDSLDGKDSSDFAPRAVEAWRVVDEDYGGSGFYVSSTGQCGGLGRPNWMDIARFGNDWARTAYFKDAAGVVHLKGQVRDNSSCYPEYSTPNENALIFVLPGGYRPAERQSFGTTSNHAFGEALVRPDGAVIARVGSLGDFSLNGISFRAAN</sequence>
<name>A0A6J4Q1S8_9ACTN</name>
<accession>A0A6J4Q1S8</accession>
<dbReference type="AlphaFoldDB" id="A0A6J4Q1S8"/>
<gene>
    <name evidence="1" type="ORF">AVDCRST_MAG22-2901</name>
</gene>
<dbReference type="EMBL" id="CADCUV010000134">
    <property type="protein sequence ID" value="CAA9425726.1"/>
    <property type="molecule type" value="Genomic_DNA"/>
</dbReference>
<evidence type="ECO:0000313" key="1">
    <source>
        <dbReference type="EMBL" id="CAA9425726.1"/>
    </source>
</evidence>
<proteinExistence type="predicted"/>
<organism evidence="1">
    <name type="scientific">uncultured Rubrobacteraceae bacterium</name>
    <dbReference type="NCBI Taxonomy" id="349277"/>
    <lineage>
        <taxon>Bacteria</taxon>
        <taxon>Bacillati</taxon>
        <taxon>Actinomycetota</taxon>
        <taxon>Rubrobacteria</taxon>
        <taxon>Rubrobacterales</taxon>
        <taxon>Rubrobacteraceae</taxon>
        <taxon>environmental samples</taxon>
    </lineage>
</organism>